<dbReference type="RefSeq" id="XP_008716849.1">
    <property type="nucleotide sequence ID" value="XM_008718627.1"/>
</dbReference>
<keyword evidence="5" id="KW-1185">Reference proteome</keyword>
<evidence type="ECO:0000256" key="1">
    <source>
        <dbReference type="ARBA" id="ARBA00006484"/>
    </source>
</evidence>
<evidence type="ECO:0000256" key="2">
    <source>
        <dbReference type="ARBA" id="ARBA00022857"/>
    </source>
</evidence>
<organism evidence="4 5">
    <name type="scientific">Cyphellophora europaea (strain CBS 101466)</name>
    <name type="common">Phialophora europaea</name>
    <dbReference type="NCBI Taxonomy" id="1220924"/>
    <lineage>
        <taxon>Eukaryota</taxon>
        <taxon>Fungi</taxon>
        <taxon>Dikarya</taxon>
        <taxon>Ascomycota</taxon>
        <taxon>Pezizomycotina</taxon>
        <taxon>Eurotiomycetes</taxon>
        <taxon>Chaetothyriomycetidae</taxon>
        <taxon>Chaetothyriales</taxon>
        <taxon>Cyphellophoraceae</taxon>
        <taxon>Cyphellophora</taxon>
    </lineage>
</organism>
<comment type="similarity">
    <text evidence="1">Belongs to the short-chain dehydrogenases/reductases (SDR) family.</text>
</comment>
<dbReference type="GeneID" id="19971620"/>
<dbReference type="eggNOG" id="KOG1208">
    <property type="taxonomic scope" value="Eukaryota"/>
</dbReference>
<dbReference type="FunCoup" id="W2RU29">
    <property type="interactions" value="246"/>
</dbReference>
<evidence type="ECO:0000313" key="4">
    <source>
        <dbReference type="EMBL" id="ETN40006.1"/>
    </source>
</evidence>
<gene>
    <name evidence="4" type="ORF">HMPREF1541_04281</name>
</gene>
<dbReference type="VEuPathDB" id="FungiDB:HMPREF1541_04281"/>
<dbReference type="InterPro" id="IPR002347">
    <property type="entry name" value="SDR_fam"/>
</dbReference>
<dbReference type="EMBL" id="KB822720">
    <property type="protein sequence ID" value="ETN40006.1"/>
    <property type="molecule type" value="Genomic_DNA"/>
</dbReference>
<dbReference type="PANTHER" id="PTHR24320:SF282">
    <property type="entry name" value="WW DOMAIN-CONTAINING OXIDOREDUCTASE"/>
    <property type="match status" value="1"/>
</dbReference>
<evidence type="ECO:0000256" key="3">
    <source>
        <dbReference type="ARBA" id="ARBA00023002"/>
    </source>
</evidence>
<dbReference type="Pfam" id="PF00106">
    <property type="entry name" value="adh_short"/>
    <property type="match status" value="1"/>
</dbReference>
<dbReference type="PANTHER" id="PTHR24320">
    <property type="entry name" value="RETINOL DEHYDROGENASE"/>
    <property type="match status" value="1"/>
</dbReference>
<dbReference type="InParanoid" id="W2RU29"/>
<dbReference type="STRING" id="1220924.W2RU29"/>
<dbReference type="GO" id="GO:0016491">
    <property type="term" value="F:oxidoreductase activity"/>
    <property type="evidence" value="ECO:0007669"/>
    <property type="project" value="UniProtKB-KW"/>
</dbReference>
<evidence type="ECO:0008006" key="6">
    <source>
        <dbReference type="Google" id="ProtNLM"/>
    </source>
</evidence>
<keyword evidence="2" id="KW-0521">NADP</keyword>
<protein>
    <recommendedName>
        <fullName evidence="6">Oxidoreductase</fullName>
    </recommendedName>
</protein>
<dbReference type="AlphaFoldDB" id="W2RU29"/>
<proteinExistence type="inferred from homology"/>
<dbReference type="Gene3D" id="3.40.50.720">
    <property type="entry name" value="NAD(P)-binding Rossmann-like Domain"/>
    <property type="match status" value="1"/>
</dbReference>
<dbReference type="OrthoDB" id="191139at2759"/>
<dbReference type="SUPFAM" id="SSF51735">
    <property type="entry name" value="NAD(P)-binding Rossmann-fold domains"/>
    <property type="match status" value="1"/>
</dbReference>
<keyword evidence="3" id="KW-0560">Oxidoreductase</keyword>
<dbReference type="InterPro" id="IPR036291">
    <property type="entry name" value="NAD(P)-bd_dom_sf"/>
</dbReference>
<accession>W2RU29</accession>
<reference evidence="4 5" key="1">
    <citation type="submission" date="2013-03" db="EMBL/GenBank/DDBJ databases">
        <title>The Genome Sequence of Phialophora europaea CBS 101466.</title>
        <authorList>
            <consortium name="The Broad Institute Genomics Platform"/>
            <person name="Cuomo C."/>
            <person name="de Hoog S."/>
            <person name="Gorbushina A."/>
            <person name="Walker B."/>
            <person name="Young S.K."/>
            <person name="Zeng Q."/>
            <person name="Gargeya S."/>
            <person name="Fitzgerald M."/>
            <person name="Haas B."/>
            <person name="Abouelleil A."/>
            <person name="Allen A.W."/>
            <person name="Alvarado L."/>
            <person name="Arachchi H.M."/>
            <person name="Berlin A.M."/>
            <person name="Chapman S.B."/>
            <person name="Gainer-Dewar J."/>
            <person name="Goldberg J."/>
            <person name="Griggs A."/>
            <person name="Gujja S."/>
            <person name="Hansen M."/>
            <person name="Howarth C."/>
            <person name="Imamovic A."/>
            <person name="Ireland A."/>
            <person name="Larimer J."/>
            <person name="McCowan C."/>
            <person name="Murphy C."/>
            <person name="Pearson M."/>
            <person name="Poon T.W."/>
            <person name="Priest M."/>
            <person name="Roberts A."/>
            <person name="Saif S."/>
            <person name="Shea T."/>
            <person name="Sisk P."/>
            <person name="Sykes S."/>
            <person name="Wortman J."/>
            <person name="Nusbaum C."/>
            <person name="Birren B."/>
        </authorList>
    </citation>
    <scope>NUCLEOTIDE SEQUENCE [LARGE SCALE GENOMIC DNA]</scope>
    <source>
        <strain evidence="4 5">CBS 101466</strain>
    </source>
</reference>
<sequence>MGFFTTSHPFNPRTSIPDLKSKVILVTGGNNGLGKEAILQLARHGPAKIYMAARSADKATAAINSINNQLTVDTVIEHLPLDLSSLQSVREAAEIVKSTSSRLDILMLNAGIMATPPGRTHEGFDDQMGVNHIGHFYLTQQLLPLLTVTAAAGNDVRVVSLTSEAHNLGPSSLDIIFNTERLIQTSPWSRYGASKAANIMFAAELARRYPHFTTASLHPGIIMTDLHTPGQQSHSFVGLFMKYMSPFITQDVPHGAYNQLWAATTNEELTSGGYYTPVGRLQKNTKWAKDREAGRRCWEWTEEELKKAGF</sequence>
<dbReference type="Proteomes" id="UP000030752">
    <property type="component" value="Unassembled WGS sequence"/>
</dbReference>
<evidence type="ECO:0000313" key="5">
    <source>
        <dbReference type="Proteomes" id="UP000030752"/>
    </source>
</evidence>
<dbReference type="PRINTS" id="PR00081">
    <property type="entry name" value="GDHRDH"/>
</dbReference>
<dbReference type="HOGENOM" id="CLU_010194_44_6_1"/>
<name>W2RU29_CYPE1</name>